<name>A0ABR4HCA1_9EURO</name>
<keyword evidence="2" id="KW-1185">Reference proteome</keyword>
<sequence length="106" mass="11849">MYAVGKLWGVVPNLFVPHMDTQFLEKRTTSGSTDIPNYGTGEIRHMLVMGWGGESLAMMERSLLWNGCNLYSFLTVGCSLNDRYKPWRGLRGNFLCVCAAKPLGIT</sequence>
<evidence type="ECO:0000313" key="1">
    <source>
        <dbReference type="EMBL" id="KAL2813097.1"/>
    </source>
</evidence>
<dbReference type="EMBL" id="JBFXLT010000042">
    <property type="protein sequence ID" value="KAL2813097.1"/>
    <property type="molecule type" value="Genomic_DNA"/>
</dbReference>
<accession>A0ABR4HCA1</accession>
<protein>
    <submittedName>
        <fullName evidence="1">Uncharacterized protein</fullName>
    </submittedName>
</protein>
<evidence type="ECO:0000313" key="2">
    <source>
        <dbReference type="Proteomes" id="UP001610334"/>
    </source>
</evidence>
<proteinExistence type="predicted"/>
<gene>
    <name evidence="1" type="ORF">BJX63DRAFT_394915</name>
</gene>
<organism evidence="1 2">
    <name type="scientific">Aspergillus granulosus</name>
    <dbReference type="NCBI Taxonomy" id="176169"/>
    <lineage>
        <taxon>Eukaryota</taxon>
        <taxon>Fungi</taxon>
        <taxon>Dikarya</taxon>
        <taxon>Ascomycota</taxon>
        <taxon>Pezizomycotina</taxon>
        <taxon>Eurotiomycetes</taxon>
        <taxon>Eurotiomycetidae</taxon>
        <taxon>Eurotiales</taxon>
        <taxon>Aspergillaceae</taxon>
        <taxon>Aspergillus</taxon>
        <taxon>Aspergillus subgen. Nidulantes</taxon>
    </lineage>
</organism>
<dbReference type="Proteomes" id="UP001610334">
    <property type="component" value="Unassembled WGS sequence"/>
</dbReference>
<reference evidence="1 2" key="1">
    <citation type="submission" date="2024-07" db="EMBL/GenBank/DDBJ databases">
        <title>Section-level genome sequencing and comparative genomics of Aspergillus sections Usti and Cavernicolus.</title>
        <authorList>
            <consortium name="Lawrence Berkeley National Laboratory"/>
            <person name="Nybo J.L."/>
            <person name="Vesth T.C."/>
            <person name="Theobald S."/>
            <person name="Frisvad J.C."/>
            <person name="Larsen T.O."/>
            <person name="Kjaerboelling I."/>
            <person name="Rothschild-Mancinelli K."/>
            <person name="Lyhne E.K."/>
            <person name="Kogle M.E."/>
            <person name="Barry K."/>
            <person name="Clum A."/>
            <person name="Na H."/>
            <person name="Ledsgaard L."/>
            <person name="Lin J."/>
            <person name="Lipzen A."/>
            <person name="Kuo A."/>
            <person name="Riley R."/>
            <person name="Mondo S."/>
            <person name="Labutti K."/>
            <person name="Haridas S."/>
            <person name="Pangalinan J."/>
            <person name="Salamov A.A."/>
            <person name="Simmons B.A."/>
            <person name="Magnuson J.K."/>
            <person name="Chen J."/>
            <person name="Drula E."/>
            <person name="Henrissat B."/>
            <person name="Wiebenga A."/>
            <person name="Lubbers R.J."/>
            <person name="Gomes A.C."/>
            <person name="Makela M.R."/>
            <person name="Stajich J."/>
            <person name="Grigoriev I.V."/>
            <person name="Mortensen U.H."/>
            <person name="De Vries R.P."/>
            <person name="Baker S.E."/>
            <person name="Andersen M.R."/>
        </authorList>
    </citation>
    <scope>NUCLEOTIDE SEQUENCE [LARGE SCALE GENOMIC DNA]</scope>
    <source>
        <strain evidence="1 2">CBS 588.65</strain>
    </source>
</reference>
<comment type="caution">
    <text evidence="1">The sequence shown here is derived from an EMBL/GenBank/DDBJ whole genome shotgun (WGS) entry which is preliminary data.</text>
</comment>